<name>A0A285SA14_9HYPH</name>
<evidence type="ECO:0000313" key="4">
    <source>
        <dbReference type="Proteomes" id="UP000219331"/>
    </source>
</evidence>
<dbReference type="InterPro" id="IPR000620">
    <property type="entry name" value="EamA_dom"/>
</dbReference>
<dbReference type="GO" id="GO:0016020">
    <property type="term" value="C:membrane"/>
    <property type="evidence" value="ECO:0007669"/>
    <property type="project" value="InterPro"/>
</dbReference>
<feature type="transmembrane region" description="Helical" evidence="1">
    <location>
        <begin position="263"/>
        <end position="281"/>
    </location>
</feature>
<reference evidence="3 4" key="1">
    <citation type="submission" date="2017-08" db="EMBL/GenBank/DDBJ databases">
        <authorList>
            <person name="de Groot N.N."/>
        </authorList>
    </citation>
    <scope>NUCLEOTIDE SEQUENCE [LARGE SCALE GENOMIC DNA]</scope>
    <source>
        <strain evidence="3 4">USBA 352</strain>
    </source>
</reference>
<sequence length="300" mass="32170">MFTSENGRAILFMMLAMAGFIVNDSFVKLVSERLPLGEIMFVRGMMALVLVLGLGVFNGEVRRFHLLMNRLVGQRVFAEVTATVLYLTALFNMEIANATAILQALPLLVTAGAAVFLGAPVGWRRWTAVAVGFCGVLLIVRPGMEGFNAWALMALAGVLFMALRDLTTNVLPKNVPTLGVTFATLVGVTVTGLVLSLGEVWTMPSLLDLSFLAAAACFILIGFVCIINAMRIGDISLVAPFRYSIIVWAIIIGYFVWGDIPDLPTLAGIAIVVATGLYSLMRERKRLAEAGPAATADLPG</sequence>
<feature type="transmembrane region" description="Helical" evidence="1">
    <location>
        <begin position="209"/>
        <end position="229"/>
    </location>
</feature>
<feature type="transmembrane region" description="Helical" evidence="1">
    <location>
        <begin position="9"/>
        <end position="27"/>
    </location>
</feature>
<feature type="domain" description="EamA" evidence="2">
    <location>
        <begin position="9"/>
        <end position="140"/>
    </location>
</feature>
<keyword evidence="4" id="KW-1185">Reference proteome</keyword>
<dbReference type="AlphaFoldDB" id="A0A285SA14"/>
<feature type="transmembrane region" description="Helical" evidence="1">
    <location>
        <begin position="241"/>
        <end position="257"/>
    </location>
</feature>
<evidence type="ECO:0000313" key="3">
    <source>
        <dbReference type="EMBL" id="SOC04231.1"/>
    </source>
</evidence>
<dbReference type="Proteomes" id="UP000219331">
    <property type="component" value="Unassembled WGS sequence"/>
</dbReference>
<dbReference type="InterPro" id="IPR037185">
    <property type="entry name" value="EmrE-like"/>
</dbReference>
<feature type="transmembrane region" description="Helical" evidence="1">
    <location>
        <begin position="39"/>
        <end position="59"/>
    </location>
</feature>
<dbReference type="EMBL" id="OBML01000004">
    <property type="protein sequence ID" value="SOC04231.1"/>
    <property type="molecule type" value="Genomic_DNA"/>
</dbReference>
<feature type="transmembrane region" description="Helical" evidence="1">
    <location>
        <begin position="95"/>
        <end position="119"/>
    </location>
</feature>
<evidence type="ECO:0000259" key="2">
    <source>
        <dbReference type="Pfam" id="PF00892"/>
    </source>
</evidence>
<protein>
    <submittedName>
        <fullName evidence="3">Uncharacterized membrane protein</fullName>
    </submittedName>
</protein>
<proteinExistence type="predicted"/>
<dbReference type="PANTHER" id="PTHR22911:SF135">
    <property type="entry name" value="BLR4310 PROTEIN"/>
    <property type="match status" value="1"/>
</dbReference>
<accession>A0A285SA14</accession>
<dbReference type="PANTHER" id="PTHR22911">
    <property type="entry name" value="ACYL-MALONYL CONDENSING ENZYME-RELATED"/>
    <property type="match status" value="1"/>
</dbReference>
<evidence type="ECO:0000256" key="1">
    <source>
        <dbReference type="SAM" id="Phobius"/>
    </source>
</evidence>
<dbReference type="STRING" id="538381.GCA_001696535_00047"/>
<feature type="transmembrane region" description="Helical" evidence="1">
    <location>
        <begin position="149"/>
        <end position="166"/>
    </location>
</feature>
<keyword evidence="1" id="KW-0812">Transmembrane</keyword>
<feature type="transmembrane region" description="Helical" evidence="1">
    <location>
        <begin position="178"/>
        <end position="197"/>
    </location>
</feature>
<organism evidence="3 4">
    <name type="scientific">Stappia indica</name>
    <dbReference type="NCBI Taxonomy" id="538381"/>
    <lineage>
        <taxon>Bacteria</taxon>
        <taxon>Pseudomonadati</taxon>
        <taxon>Pseudomonadota</taxon>
        <taxon>Alphaproteobacteria</taxon>
        <taxon>Hyphomicrobiales</taxon>
        <taxon>Stappiaceae</taxon>
        <taxon>Stappia</taxon>
    </lineage>
</organism>
<keyword evidence="1" id="KW-1133">Transmembrane helix</keyword>
<keyword evidence="1" id="KW-0472">Membrane</keyword>
<dbReference type="Pfam" id="PF00892">
    <property type="entry name" value="EamA"/>
    <property type="match status" value="2"/>
</dbReference>
<dbReference type="RefSeq" id="WP_097174693.1">
    <property type="nucleotide sequence ID" value="NZ_OBML01000004.1"/>
</dbReference>
<dbReference type="OrthoDB" id="7165334at2"/>
<feature type="domain" description="EamA" evidence="2">
    <location>
        <begin position="149"/>
        <end position="274"/>
    </location>
</feature>
<dbReference type="SUPFAM" id="SSF103481">
    <property type="entry name" value="Multidrug resistance efflux transporter EmrE"/>
    <property type="match status" value="2"/>
</dbReference>
<gene>
    <name evidence="3" type="ORF">SAMN05421512_104347</name>
</gene>